<proteinExistence type="predicted"/>
<reference evidence="2" key="1">
    <citation type="submission" date="2016-10" db="EMBL/GenBank/DDBJ databases">
        <authorList>
            <person name="Varghese N."/>
            <person name="Submissions S."/>
        </authorList>
    </citation>
    <scope>NUCLEOTIDE SEQUENCE [LARGE SCALE GENOMIC DNA]</scope>
    <source>
        <strain evidence="2">DSM 44526</strain>
    </source>
</reference>
<name>A0A1G8A0H7_9ACTN</name>
<keyword evidence="2" id="KW-1185">Reference proteome</keyword>
<dbReference type="EMBL" id="FNCF01000010">
    <property type="protein sequence ID" value="SDH14403.1"/>
    <property type="molecule type" value="Genomic_DNA"/>
</dbReference>
<evidence type="ECO:0000313" key="1">
    <source>
        <dbReference type="EMBL" id="SDH14403.1"/>
    </source>
</evidence>
<sequence>MSTSTPARLLTLPDIAALAGVQRPVPSMWRTRTSVRGETIPFPVAVDVINSVEYFAMDDVVAYLAATGRGRNPEYALDAPTMASPVDAGHTSAEMLLTLALVTGEDLARADLVALATEVDPDDAFLLGEVRDGGWPADLAGHIDELVAASLGPEDALNRLDGSRLARQVGDRGCTPELVDLVTSVATAGRKDAVLDPTGDKRLDRALAPHFAAVLSDDRRLRRQAAILGWAVTTGETTSPVVRVRSLLGRPRDDVLDALDKLAVGLGPGDVAVALGPAATMTDALTGQAEKLRAMTVRPGPLAAVLRLPRGMWRTAHRQSAAIWVLTGGAGRRDVRLADLDDGAALDLTDLSADIAQALAPMGSGRTEARAYRYLRSGEREGVLAGGPLVPRGARAQHLLVEDGLLDRAHAAAAVLSEPLPEVTTAVTAGHGRMVVSLVSLGQLVAAKRLTLRQGRRIAPTDADLTGTVHVLTADGALDAVRLDPFDARARSGGWTEPGDVVFLERPQPRAMVDTRGGNLVATPSRILRLAENAPVSAHILAARINQARPGTEWQTWEVPALPRAEAQALSTRLAEVTRYRTELRRKEQALTAWADALVRGVAAGSLAVPDTTTTLENR</sequence>
<organism evidence="1 2">
    <name type="scientific">Klenkia brasiliensis</name>
    <dbReference type="NCBI Taxonomy" id="333142"/>
    <lineage>
        <taxon>Bacteria</taxon>
        <taxon>Bacillati</taxon>
        <taxon>Actinomycetota</taxon>
        <taxon>Actinomycetes</taxon>
        <taxon>Geodermatophilales</taxon>
        <taxon>Geodermatophilaceae</taxon>
        <taxon>Klenkia</taxon>
    </lineage>
</organism>
<protein>
    <submittedName>
        <fullName evidence="1">Uncharacterized protein</fullName>
    </submittedName>
</protein>
<gene>
    <name evidence="1" type="ORF">SAMN05660324_0002</name>
</gene>
<dbReference type="OrthoDB" id="9784823at2"/>
<dbReference type="AlphaFoldDB" id="A0A1G8A0H7"/>
<dbReference type="RefSeq" id="WP_091069043.1">
    <property type="nucleotide sequence ID" value="NZ_FNCF01000010.1"/>
</dbReference>
<dbReference type="Proteomes" id="UP000198863">
    <property type="component" value="Unassembled WGS sequence"/>
</dbReference>
<evidence type="ECO:0000313" key="2">
    <source>
        <dbReference type="Proteomes" id="UP000198863"/>
    </source>
</evidence>
<accession>A0A1G8A0H7</accession>